<evidence type="ECO:0000259" key="7">
    <source>
        <dbReference type="Pfam" id="PF12698"/>
    </source>
</evidence>
<proteinExistence type="predicted"/>
<feature type="transmembrane region" description="Helical" evidence="6">
    <location>
        <begin position="177"/>
        <end position="199"/>
    </location>
</feature>
<name>A0A662Z825_9STAP</name>
<evidence type="ECO:0000256" key="1">
    <source>
        <dbReference type="ARBA" id="ARBA00004651"/>
    </source>
</evidence>
<accession>A0A662Z825</accession>
<feature type="domain" description="ABC-2 type transporter transmembrane" evidence="7">
    <location>
        <begin position="19"/>
        <end position="385"/>
    </location>
</feature>
<evidence type="ECO:0000313" key="9">
    <source>
        <dbReference type="Proteomes" id="UP000243605"/>
    </source>
</evidence>
<keyword evidence="4 6" id="KW-1133">Transmembrane helix</keyword>
<evidence type="ECO:0000256" key="4">
    <source>
        <dbReference type="ARBA" id="ARBA00022989"/>
    </source>
</evidence>
<dbReference type="OrthoDB" id="9768837at2"/>
<keyword evidence="9" id="KW-1185">Reference proteome</keyword>
<dbReference type="EMBL" id="FOIT01000005">
    <property type="protein sequence ID" value="SEW11227.1"/>
    <property type="molecule type" value="Genomic_DNA"/>
</dbReference>
<dbReference type="InterPro" id="IPR051449">
    <property type="entry name" value="ABC-2_transporter_component"/>
</dbReference>
<comment type="subcellular location">
    <subcellularLocation>
        <location evidence="1">Cell membrane</location>
        <topology evidence="1">Multi-pass membrane protein</topology>
    </subcellularLocation>
</comment>
<feature type="transmembrane region" description="Helical" evidence="6">
    <location>
        <begin position="227"/>
        <end position="253"/>
    </location>
</feature>
<protein>
    <submittedName>
        <fullName evidence="8">ABC-2 type transport system permease protein</fullName>
    </submittedName>
</protein>
<dbReference type="GO" id="GO:0140359">
    <property type="term" value="F:ABC-type transporter activity"/>
    <property type="evidence" value="ECO:0007669"/>
    <property type="project" value="InterPro"/>
</dbReference>
<evidence type="ECO:0000313" key="8">
    <source>
        <dbReference type="EMBL" id="SEW11227.1"/>
    </source>
</evidence>
<dbReference type="AlphaFoldDB" id="A0A662Z825"/>
<dbReference type="Proteomes" id="UP000243605">
    <property type="component" value="Unassembled WGS sequence"/>
</dbReference>
<organism evidence="8 9">
    <name type="scientific">Aliicoccus persicus</name>
    <dbReference type="NCBI Taxonomy" id="930138"/>
    <lineage>
        <taxon>Bacteria</taxon>
        <taxon>Bacillati</taxon>
        <taxon>Bacillota</taxon>
        <taxon>Bacilli</taxon>
        <taxon>Bacillales</taxon>
        <taxon>Staphylococcaceae</taxon>
        <taxon>Aliicoccus</taxon>
    </lineage>
</organism>
<keyword evidence="3 6" id="KW-0812">Transmembrane</keyword>
<dbReference type="Pfam" id="PF12698">
    <property type="entry name" value="ABC2_membrane_3"/>
    <property type="match status" value="1"/>
</dbReference>
<feature type="transmembrane region" description="Helical" evidence="6">
    <location>
        <begin position="311"/>
        <end position="331"/>
    </location>
</feature>
<dbReference type="PANTHER" id="PTHR30294">
    <property type="entry name" value="MEMBRANE COMPONENT OF ABC TRANSPORTER YHHJ-RELATED"/>
    <property type="match status" value="1"/>
</dbReference>
<keyword evidence="2" id="KW-1003">Cell membrane</keyword>
<dbReference type="RefSeq" id="WP_091475688.1">
    <property type="nucleotide sequence ID" value="NZ_FOIT01000005.1"/>
</dbReference>
<sequence length="410" mass="45798">MNKFMTSFLHTYISKVKSWSFIIATLIIVVFIALAANADRIIALFDDDTEIVIEIDASDEFYEQFSENLFLDEERFSFTNEVSEELEENVVRVEVTEEYPVEATMHSITDIPNNLNNSIRIALNEVNRVQAVNEIDVTEEEIALLNSGATIDYDVQDQDITIGESGEIITFSTDMSVLNLIIFNIGLFVMFFTIINYASQIGTEIAMEKSSRVIEIILSSMPPVKHLVAKILGIFAVALTQLLIFVVVGLLLFSQMDFGGTLSDFGIEMNDSSLQMIVLTLIYIVLGMFLYLAISAMLGSFISRMEDLQQGILPMTMLVIAGFYIGIFNAATGENMLTEITSYIPFFTPFVMPLRALHSPENLTVQYIGIAIMIVSIVIALALAARVYRGSVLSTEKGIMKNFKRVFGKK</sequence>
<dbReference type="PANTHER" id="PTHR30294:SF29">
    <property type="entry name" value="MULTIDRUG ABC TRANSPORTER PERMEASE YBHS-RELATED"/>
    <property type="match status" value="1"/>
</dbReference>
<feature type="transmembrane region" description="Helical" evidence="6">
    <location>
        <begin position="367"/>
        <end position="388"/>
    </location>
</feature>
<evidence type="ECO:0000256" key="3">
    <source>
        <dbReference type="ARBA" id="ARBA00022692"/>
    </source>
</evidence>
<dbReference type="GO" id="GO:0005886">
    <property type="term" value="C:plasma membrane"/>
    <property type="evidence" value="ECO:0007669"/>
    <property type="project" value="UniProtKB-SubCell"/>
</dbReference>
<reference evidence="8 9" key="1">
    <citation type="submission" date="2016-10" db="EMBL/GenBank/DDBJ databases">
        <authorList>
            <person name="Varghese N."/>
            <person name="Submissions S."/>
        </authorList>
    </citation>
    <scope>NUCLEOTIDE SEQUENCE [LARGE SCALE GENOMIC DNA]</scope>
    <source>
        <strain evidence="8 9">IBRC-M10081</strain>
    </source>
</reference>
<evidence type="ECO:0000256" key="2">
    <source>
        <dbReference type="ARBA" id="ARBA00022475"/>
    </source>
</evidence>
<evidence type="ECO:0000256" key="6">
    <source>
        <dbReference type="SAM" id="Phobius"/>
    </source>
</evidence>
<evidence type="ECO:0000256" key="5">
    <source>
        <dbReference type="ARBA" id="ARBA00023136"/>
    </source>
</evidence>
<feature type="transmembrane region" description="Helical" evidence="6">
    <location>
        <begin position="273"/>
        <end position="299"/>
    </location>
</feature>
<keyword evidence="5 6" id="KW-0472">Membrane</keyword>
<dbReference type="InterPro" id="IPR013525">
    <property type="entry name" value="ABC2_TM"/>
</dbReference>
<gene>
    <name evidence="8" type="ORF">SAMN05192557_1662</name>
</gene>